<sequence>MAAPEAPVCYVGIARRGWEEGEGLGKDKQGIKGFVRVKNKQDTAGVGLKKPNALAFNNAQFNNILKRLRVQSTKNADGVYLGRGSCVALGRVLFLVADSWWDTYFLPVILLIGEVNKVEDSLDWWGSKYGFVLEAFLVPDLLEKINP</sequence>
<protein>
    <submittedName>
        <fullName evidence="1">Uncharacterized protein</fullName>
    </submittedName>
</protein>
<reference evidence="2" key="1">
    <citation type="journal article" date="2023" name="Front. Plant Sci.">
        <title>Chromosomal-level genome assembly of Melastoma candidum provides insights into trichome evolution.</title>
        <authorList>
            <person name="Zhong Y."/>
            <person name="Wu W."/>
            <person name="Sun C."/>
            <person name="Zou P."/>
            <person name="Liu Y."/>
            <person name="Dai S."/>
            <person name="Zhou R."/>
        </authorList>
    </citation>
    <scope>NUCLEOTIDE SEQUENCE [LARGE SCALE GENOMIC DNA]</scope>
</reference>
<accession>A0ACB9QVI3</accession>
<dbReference type="EMBL" id="CM042884">
    <property type="protein sequence ID" value="KAI4370268.1"/>
    <property type="molecule type" value="Genomic_DNA"/>
</dbReference>
<keyword evidence="2" id="KW-1185">Reference proteome</keyword>
<name>A0ACB9QVI3_9MYRT</name>
<dbReference type="Proteomes" id="UP001057402">
    <property type="component" value="Chromosome 5"/>
</dbReference>
<evidence type="ECO:0000313" key="2">
    <source>
        <dbReference type="Proteomes" id="UP001057402"/>
    </source>
</evidence>
<evidence type="ECO:0000313" key="1">
    <source>
        <dbReference type="EMBL" id="KAI4370268.1"/>
    </source>
</evidence>
<proteinExistence type="predicted"/>
<comment type="caution">
    <text evidence="1">The sequence shown here is derived from an EMBL/GenBank/DDBJ whole genome shotgun (WGS) entry which is preliminary data.</text>
</comment>
<gene>
    <name evidence="1" type="ORF">MLD38_018635</name>
</gene>
<organism evidence="1 2">
    <name type="scientific">Melastoma candidum</name>
    <dbReference type="NCBI Taxonomy" id="119954"/>
    <lineage>
        <taxon>Eukaryota</taxon>
        <taxon>Viridiplantae</taxon>
        <taxon>Streptophyta</taxon>
        <taxon>Embryophyta</taxon>
        <taxon>Tracheophyta</taxon>
        <taxon>Spermatophyta</taxon>
        <taxon>Magnoliopsida</taxon>
        <taxon>eudicotyledons</taxon>
        <taxon>Gunneridae</taxon>
        <taxon>Pentapetalae</taxon>
        <taxon>rosids</taxon>
        <taxon>malvids</taxon>
        <taxon>Myrtales</taxon>
        <taxon>Melastomataceae</taxon>
        <taxon>Melastomatoideae</taxon>
        <taxon>Melastomateae</taxon>
        <taxon>Melastoma</taxon>
    </lineage>
</organism>